<keyword evidence="3 6" id="KW-0812">Transmembrane</keyword>
<feature type="transmembrane region" description="Helical" evidence="6">
    <location>
        <begin position="193"/>
        <end position="211"/>
    </location>
</feature>
<evidence type="ECO:0000256" key="4">
    <source>
        <dbReference type="ARBA" id="ARBA00022989"/>
    </source>
</evidence>
<accession>A0A7V4JPY6</accession>
<feature type="transmembrane region" description="Helical" evidence="6">
    <location>
        <begin position="126"/>
        <end position="144"/>
    </location>
</feature>
<dbReference type="Pfam" id="PF03706">
    <property type="entry name" value="LPG_synthase_TM"/>
    <property type="match status" value="1"/>
</dbReference>
<dbReference type="GO" id="GO:0005886">
    <property type="term" value="C:plasma membrane"/>
    <property type="evidence" value="ECO:0007669"/>
    <property type="project" value="UniProtKB-SubCell"/>
</dbReference>
<feature type="transmembrane region" description="Helical" evidence="6">
    <location>
        <begin position="83"/>
        <end position="106"/>
    </location>
</feature>
<feature type="transmembrane region" description="Helical" evidence="6">
    <location>
        <begin position="45"/>
        <end position="63"/>
    </location>
</feature>
<dbReference type="InterPro" id="IPR022791">
    <property type="entry name" value="L-PG_synthase/AglD"/>
</dbReference>
<keyword evidence="4 6" id="KW-1133">Transmembrane helix</keyword>
<reference evidence="7" key="1">
    <citation type="journal article" date="2020" name="mSystems">
        <title>Genome- and Community-Level Interaction Insights into Carbon Utilization and Element Cycling Functions of Hydrothermarchaeota in Hydrothermal Sediment.</title>
        <authorList>
            <person name="Zhou Z."/>
            <person name="Liu Y."/>
            <person name="Xu W."/>
            <person name="Pan J."/>
            <person name="Luo Z.H."/>
            <person name="Li M."/>
        </authorList>
    </citation>
    <scope>NUCLEOTIDE SEQUENCE [LARGE SCALE GENOMIC DNA]</scope>
    <source>
        <strain evidence="7">SpSt-711</strain>
    </source>
</reference>
<evidence type="ECO:0000256" key="2">
    <source>
        <dbReference type="ARBA" id="ARBA00022475"/>
    </source>
</evidence>
<protein>
    <submittedName>
        <fullName evidence="7">Flippase-like domain-containing protein</fullName>
    </submittedName>
</protein>
<gene>
    <name evidence="7" type="ORF">ENU91_02925</name>
</gene>
<keyword evidence="5 6" id="KW-0472">Membrane</keyword>
<feature type="transmembrane region" description="Helical" evidence="6">
    <location>
        <begin position="7"/>
        <end position="25"/>
    </location>
</feature>
<comment type="caution">
    <text evidence="7">The sequence shown here is derived from an EMBL/GenBank/DDBJ whole genome shotgun (WGS) entry which is preliminary data.</text>
</comment>
<evidence type="ECO:0000313" key="7">
    <source>
        <dbReference type="EMBL" id="HGU15593.1"/>
    </source>
</evidence>
<dbReference type="PANTHER" id="PTHR40277">
    <property type="entry name" value="BLL5419 PROTEIN"/>
    <property type="match status" value="1"/>
</dbReference>
<comment type="subcellular location">
    <subcellularLocation>
        <location evidence="1">Cell membrane</location>
        <topology evidence="1">Multi-pass membrane protein</topology>
    </subcellularLocation>
</comment>
<proteinExistence type="predicted"/>
<feature type="transmembrane region" description="Helical" evidence="6">
    <location>
        <begin position="264"/>
        <end position="288"/>
    </location>
</feature>
<keyword evidence="2" id="KW-1003">Cell membrane</keyword>
<organism evidence="7">
    <name type="scientific">Thermodesulfobacterium geofontis</name>
    <dbReference type="NCBI Taxonomy" id="1295609"/>
    <lineage>
        <taxon>Bacteria</taxon>
        <taxon>Pseudomonadati</taxon>
        <taxon>Thermodesulfobacteriota</taxon>
        <taxon>Thermodesulfobacteria</taxon>
        <taxon>Thermodesulfobacteriales</taxon>
        <taxon>Thermodesulfobacteriaceae</taxon>
        <taxon>Thermodesulfobacterium</taxon>
    </lineage>
</organism>
<feature type="transmembrane region" description="Helical" evidence="6">
    <location>
        <begin position="223"/>
        <end position="244"/>
    </location>
</feature>
<evidence type="ECO:0000256" key="5">
    <source>
        <dbReference type="ARBA" id="ARBA00023136"/>
    </source>
</evidence>
<evidence type="ECO:0000256" key="3">
    <source>
        <dbReference type="ARBA" id="ARBA00022692"/>
    </source>
</evidence>
<evidence type="ECO:0000256" key="1">
    <source>
        <dbReference type="ARBA" id="ARBA00004651"/>
    </source>
</evidence>
<dbReference type="PANTHER" id="PTHR40277:SF1">
    <property type="entry name" value="BLL5419 PROTEIN"/>
    <property type="match status" value="1"/>
</dbReference>
<sequence>MKKFKPYLFLFIRIFITVSILYILFKKSDFEKLKNIFKEITFPYYLLALLSFNTFQVLVALRWKIICESWGFKTKYLFFLKTYLMGFSLNTIFPGIIGSDILRAFFLTKEGLNWKKASLSVFFDRIFGLSGIFLILFWSLPLFGNFLPHKFYFFLIYLVYGALLTAILGNIVVKKYYSPEYLKPILFPYNIKPLFLGFTIQIFFVLQFIFLSKALHLNLKFFYLFVIIPVVSFLAALPLSISGLGVREGTLSYFLSFLNYSLEYGISLGLLGYSLILISSLPGLYFYLRGKYLWKQAF</sequence>
<name>A0A7V4JPY6_9BACT</name>
<feature type="transmembrane region" description="Helical" evidence="6">
    <location>
        <begin position="151"/>
        <end position="173"/>
    </location>
</feature>
<dbReference type="AlphaFoldDB" id="A0A7V4JPY6"/>
<dbReference type="EMBL" id="DTEI01000057">
    <property type="protein sequence ID" value="HGU15593.1"/>
    <property type="molecule type" value="Genomic_DNA"/>
</dbReference>
<evidence type="ECO:0000256" key="6">
    <source>
        <dbReference type="SAM" id="Phobius"/>
    </source>
</evidence>